<sequence length="108" mass="11950">MELFPDLLYTSLSQQPPREPPPSPPSTFAPAAGAPAMELFPDRAHVHRVQRGGNDYVLLHSAAYGRYLAVSPQPLPLCHRTVQTNYDDADQDHRRHSASAHQGERGGR</sequence>
<accession>A0A1E5W5V7</accession>
<organism evidence="2 3">
    <name type="scientific">Dichanthelium oligosanthes</name>
    <dbReference type="NCBI Taxonomy" id="888268"/>
    <lineage>
        <taxon>Eukaryota</taxon>
        <taxon>Viridiplantae</taxon>
        <taxon>Streptophyta</taxon>
        <taxon>Embryophyta</taxon>
        <taxon>Tracheophyta</taxon>
        <taxon>Spermatophyta</taxon>
        <taxon>Magnoliopsida</taxon>
        <taxon>Liliopsida</taxon>
        <taxon>Poales</taxon>
        <taxon>Poaceae</taxon>
        <taxon>PACMAD clade</taxon>
        <taxon>Panicoideae</taxon>
        <taxon>Panicodae</taxon>
        <taxon>Paniceae</taxon>
        <taxon>Dichantheliinae</taxon>
        <taxon>Dichanthelium</taxon>
    </lineage>
</organism>
<proteinExistence type="predicted"/>
<reference evidence="2 3" key="1">
    <citation type="submission" date="2016-09" db="EMBL/GenBank/DDBJ databases">
        <title>The draft genome of Dichanthelium oligosanthes: A C3 panicoid grass species.</title>
        <authorList>
            <person name="Studer A.J."/>
            <person name="Schnable J.C."/>
            <person name="Brutnell T.P."/>
        </authorList>
    </citation>
    <scope>NUCLEOTIDE SEQUENCE [LARGE SCALE GENOMIC DNA]</scope>
    <source>
        <strain evidence="3">cv. Kellogg 1175</strain>
        <tissue evidence="2">Leaf</tissue>
    </source>
</reference>
<keyword evidence="3" id="KW-1185">Reference proteome</keyword>
<evidence type="ECO:0008006" key="4">
    <source>
        <dbReference type="Google" id="ProtNLM"/>
    </source>
</evidence>
<evidence type="ECO:0000256" key="1">
    <source>
        <dbReference type="SAM" id="MobiDB-lite"/>
    </source>
</evidence>
<dbReference type="AlphaFoldDB" id="A0A1E5W5V7"/>
<feature type="region of interest" description="Disordered" evidence="1">
    <location>
        <begin position="1"/>
        <end position="33"/>
    </location>
</feature>
<gene>
    <name evidence="2" type="ORF">BAE44_0006216</name>
</gene>
<dbReference type="Proteomes" id="UP000095767">
    <property type="component" value="Unassembled WGS sequence"/>
</dbReference>
<comment type="caution">
    <text evidence="2">The sequence shown here is derived from an EMBL/GenBank/DDBJ whole genome shotgun (WGS) entry which is preliminary data.</text>
</comment>
<dbReference type="EMBL" id="LWDX02020435">
    <property type="protein sequence ID" value="OEL32764.1"/>
    <property type="molecule type" value="Genomic_DNA"/>
</dbReference>
<evidence type="ECO:0000313" key="2">
    <source>
        <dbReference type="EMBL" id="OEL32764.1"/>
    </source>
</evidence>
<evidence type="ECO:0000313" key="3">
    <source>
        <dbReference type="Proteomes" id="UP000095767"/>
    </source>
</evidence>
<name>A0A1E5W5V7_9POAL</name>
<protein>
    <recommendedName>
        <fullName evidence="4">DUF569 domain-containing protein</fullName>
    </recommendedName>
</protein>
<dbReference type="OrthoDB" id="10566520at2759"/>
<feature type="compositionally biased region" description="Pro residues" evidence="1">
    <location>
        <begin position="17"/>
        <end position="27"/>
    </location>
</feature>
<feature type="region of interest" description="Disordered" evidence="1">
    <location>
        <begin position="83"/>
        <end position="108"/>
    </location>
</feature>